<dbReference type="InterPro" id="IPR008969">
    <property type="entry name" value="CarboxyPept-like_regulatory"/>
</dbReference>
<dbReference type="Gene3D" id="2.60.40.1120">
    <property type="entry name" value="Carboxypeptidase-like, regulatory domain"/>
    <property type="match status" value="1"/>
</dbReference>
<feature type="chain" id="PRO_5009854271" description="Carboxypeptidase-like regulatory domain-containing protein" evidence="1">
    <location>
        <begin position="20"/>
        <end position="837"/>
    </location>
</feature>
<reference evidence="2 3" key="1">
    <citation type="submission" date="2016-11" db="EMBL/GenBank/DDBJ databases">
        <title>Tenacibaculum sp. LPB0136, isolated from marine environment.</title>
        <authorList>
            <person name="Kim E."/>
            <person name="Yi H."/>
        </authorList>
    </citation>
    <scope>NUCLEOTIDE SEQUENCE [LARGE SCALE GENOMIC DNA]</scope>
    <source>
        <strain evidence="2 3">LPB0136</strain>
    </source>
</reference>
<dbReference type="RefSeq" id="WP_072556748.1">
    <property type="nucleotide sequence ID" value="NZ_CP018155.1"/>
</dbReference>
<keyword evidence="1" id="KW-0732">Signal</keyword>
<organism evidence="2 3">
    <name type="scientific">Tenacibaculum todarodis</name>
    <dbReference type="NCBI Taxonomy" id="1850252"/>
    <lineage>
        <taxon>Bacteria</taxon>
        <taxon>Pseudomonadati</taxon>
        <taxon>Bacteroidota</taxon>
        <taxon>Flavobacteriia</taxon>
        <taxon>Flavobacteriales</taxon>
        <taxon>Flavobacteriaceae</taxon>
        <taxon>Tenacibaculum</taxon>
    </lineage>
</organism>
<gene>
    <name evidence="2" type="ORF">LPB136_12955</name>
</gene>
<evidence type="ECO:0000256" key="1">
    <source>
        <dbReference type="SAM" id="SignalP"/>
    </source>
</evidence>
<dbReference type="SUPFAM" id="SSF49464">
    <property type="entry name" value="Carboxypeptidase regulatory domain-like"/>
    <property type="match status" value="1"/>
</dbReference>
<keyword evidence="3" id="KW-1185">Reference proteome</keyword>
<dbReference type="EMBL" id="CP018155">
    <property type="protein sequence ID" value="APG66225.1"/>
    <property type="molecule type" value="Genomic_DNA"/>
</dbReference>
<evidence type="ECO:0008006" key="4">
    <source>
        <dbReference type="Google" id="ProtNLM"/>
    </source>
</evidence>
<dbReference type="Proteomes" id="UP000181898">
    <property type="component" value="Chromosome"/>
</dbReference>
<dbReference type="STRING" id="1850252.LPB136_12955"/>
<evidence type="ECO:0000313" key="2">
    <source>
        <dbReference type="EMBL" id="APG66225.1"/>
    </source>
</evidence>
<name>A0A1L3JM55_9FLAO</name>
<proteinExistence type="predicted"/>
<evidence type="ECO:0000313" key="3">
    <source>
        <dbReference type="Proteomes" id="UP000181898"/>
    </source>
</evidence>
<dbReference type="Pfam" id="PF18939">
    <property type="entry name" value="DUF5686"/>
    <property type="match status" value="1"/>
</dbReference>
<feature type="signal peptide" evidence="1">
    <location>
        <begin position="1"/>
        <end position="19"/>
    </location>
</feature>
<protein>
    <recommendedName>
        <fullName evidence="4">Carboxypeptidase-like regulatory domain-containing protein</fullName>
    </recommendedName>
</protein>
<dbReference type="Pfam" id="PF13715">
    <property type="entry name" value="CarbopepD_reg_2"/>
    <property type="match status" value="1"/>
</dbReference>
<accession>A0A1L3JM55</accession>
<dbReference type="KEGG" id="ten:LPB136_12955"/>
<dbReference type="OrthoDB" id="983143at2"/>
<sequence length="837" mass="96346">MKNYIIFLLFALFSLGINAQLTLKGKVVDEQDEPLPFVNVIVKETTIGTTTDDNGKFSITLKNKKKRGTLEFSFVGYITRDVKINPKRNNLTIVLKEENNELDEVVVVFKPKKRLKKKENPAFRILKEIWKRKRRNGLDLANYYQYKKHSSIELGLNNLDTVFLRSLFADQYEDAMNNVKYDSDGINYYIPINITETVENVYGDNVNNLLREDMEAEKKEGLTTKGFVFDRMSFTFRNIDVFKNNITLLRKSFVSPLSSDGFATYDYVLYDSITRNDKKYYNIYYFPLRNEDLAFEGNFLVDSKNFSLSKIRMKVNKNINLNFVRGLTMEKEFTVKNDSLYIPTTNKYEGDFTFLDKNESNRGLTIKKTEKFEDYILNKPLAKEFYANSIEKYRPDQFSKSDAYWEGKQNEDDLATYKIIENVKGKRKIKKLTGLINTVTTGYFSVGKNWQLGPMWTAFSSNEVEGFRTRVGFRNFTTTDDRFRFNGFLAYGFKDKRLKYGGEASYLLSYKPRITTSLAYQKDIEQLGSVLLNTTQLLGRSFGTTALFSRGNNFFLSDVEKTAANFDFAISPNLHVGTNFTYETIKSASPENFNMNYLDEKGVIQSNLTNVASDVYLSYTPGRFVYGLGVSQRFGKNIFPTLVLNYKHGYKDFLNGSFSYDKLQFLYTQPILLGKFGLLDATIEGGKTFGTVPIGLLSPVPANQSLSLVRNTFSLLNYYDFVTDEYLAGHFEHHFNGFILNRVPLLKKLKLRSLVTFRAAYGSISKENRDINRSGVNYNTPNKLYYEYGFGLENIGYGNLRFLRIDAIWRSNYKPPIGSIATPTPEFAIRIGIRPGL</sequence>
<dbReference type="AlphaFoldDB" id="A0A1L3JM55"/>
<dbReference type="InterPro" id="IPR043741">
    <property type="entry name" value="DUF5686"/>
</dbReference>